<name>A0ABZ2F1R9_9BRAD</name>
<sequence length="133" mass="14733">MATPRPNRRHAIRAKRRLADAPTSARAINHENIFVAKNRDSESAKRLCKVISTVTMRTDGSIVRDTRVQKNTCCIEFSAIASLSGIDDAGTPRDRANASCSVLASRSPSARALRRQHFFKRDAVFFVVLVYSG</sequence>
<dbReference type="Proteomes" id="UP000319298">
    <property type="component" value="Chromosome"/>
</dbReference>
<protein>
    <submittedName>
        <fullName evidence="1">Uncharacterized protein</fullName>
    </submittedName>
</protein>
<proteinExistence type="predicted"/>
<dbReference type="EMBL" id="CP041090">
    <property type="protein sequence ID" value="WWE88660.1"/>
    <property type="molecule type" value="Genomic_DNA"/>
</dbReference>
<dbReference type="RefSeq" id="WP_155527938.1">
    <property type="nucleotide sequence ID" value="NZ_CP041090.2"/>
</dbReference>
<evidence type="ECO:0000313" key="1">
    <source>
        <dbReference type="EMBL" id="WWE88660.1"/>
    </source>
</evidence>
<reference evidence="2" key="1">
    <citation type="submission" date="2019-06" db="EMBL/GenBank/DDBJ databases">
        <title>Whole-Genome Sequence of Bradyrhizobium sp. 3 Strain 65S1MB.</title>
        <authorList>
            <person name="Bromfield E.S.P."/>
            <person name="Cloutier S."/>
            <person name="Nguyen H.D.T."/>
        </authorList>
    </citation>
    <scope>NUCLEOTIDE SEQUENCE [LARGE SCALE GENOMIC DNA]</scope>
    <source>
        <strain evidence="2">65S1MB</strain>
    </source>
</reference>
<keyword evidence="2" id="KW-1185">Reference proteome</keyword>
<reference evidence="1 2" key="2">
    <citation type="journal article" date="2020" name="Int. J. Syst. Evol. Microbiol.">
        <title>Description and complete genome sequences of Bradyrhizobium symbiodeficiens sp. nov., a non-symbiotic bacterium associated with legumes native to Canada.</title>
        <authorList>
            <person name="Bromfield E.S.P."/>
            <person name="Cloutier S."/>
            <person name="Nguyen H.D.T."/>
        </authorList>
    </citation>
    <scope>NUCLEOTIDE SEQUENCE [LARGE SCALE GENOMIC DNA]</scope>
    <source>
        <strain evidence="1 2">65S1MB</strain>
    </source>
</reference>
<evidence type="ECO:0000313" key="2">
    <source>
        <dbReference type="Proteomes" id="UP000319298"/>
    </source>
</evidence>
<organism evidence="1 2">
    <name type="scientific">Bradyrhizobium symbiodeficiens</name>
    <dbReference type="NCBI Taxonomy" id="1404367"/>
    <lineage>
        <taxon>Bacteria</taxon>
        <taxon>Pseudomonadati</taxon>
        <taxon>Pseudomonadota</taxon>
        <taxon>Alphaproteobacteria</taxon>
        <taxon>Hyphomicrobiales</taxon>
        <taxon>Nitrobacteraceae</taxon>
        <taxon>Bradyrhizobium</taxon>
    </lineage>
</organism>
<accession>A0ABZ2F1R9</accession>
<gene>
    <name evidence="1" type="ORF">FJN17_34420</name>
</gene>